<keyword evidence="3" id="KW-1185">Reference proteome</keyword>
<keyword evidence="1" id="KW-0812">Transmembrane</keyword>
<reference evidence="2" key="1">
    <citation type="submission" date="2022-06" db="EMBL/GenBank/DDBJ databases">
        <title>Uncovering the hologenomic basis of an extraordinary plant invasion.</title>
        <authorList>
            <person name="Bieker V.C."/>
            <person name="Martin M.D."/>
            <person name="Gilbert T."/>
            <person name="Hodgins K."/>
            <person name="Battlay P."/>
            <person name="Petersen B."/>
            <person name="Wilson J."/>
        </authorList>
    </citation>
    <scope>NUCLEOTIDE SEQUENCE</scope>
    <source>
        <strain evidence="2">AA19_3_7</strain>
        <tissue evidence="2">Leaf</tissue>
    </source>
</reference>
<keyword evidence="1" id="KW-1133">Transmembrane helix</keyword>
<evidence type="ECO:0000313" key="2">
    <source>
        <dbReference type="EMBL" id="KAI7758312.1"/>
    </source>
</evidence>
<evidence type="ECO:0000313" key="3">
    <source>
        <dbReference type="Proteomes" id="UP001206925"/>
    </source>
</evidence>
<dbReference type="EMBL" id="JAMZMK010000007">
    <property type="protein sequence ID" value="KAI7758312.1"/>
    <property type="molecule type" value="Genomic_DNA"/>
</dbReference>
<name>A0AAD5DED7_AMBAR</name>
<comment type="caution">
    <text evidence="2">The sequence shown here is derived from an EMBL/GenBank/DDBJ whole genome shotgun (WGS) entry which is preliminary data.</text>
</comment>
<feature type="non-terminal residue" evidence="2">
    <location>
        <position position="1"/>
    </location>
</feature>
<organism evidence="2 3">
    <name type="scientific">Ambrosia artemisiifolia</name>
    <name type="common">Common ragweed</name>
    <dbReference type="NCBI Taxonomy" id="4212"/>
    <lineage>
        <taxon>Eukaryota</taxon>
        <taxon>Viridiplantae</taxon>
        <taxon>Streptophyta</taxon>
        <taxon>Embryophyta</taxon>
        <taxon>Tracheophyta</taxon>
        <taxon>Spermatophyta</taxon>
        <taxon>Magnoliopsida</taxon>
        <taxon>eudicotyledons</taxon>
        <taxon>Gunneridae</taxon>
        <taxon>Pentapetalae</taxon>
        <taxon>asterids</taxon>
        <taxon>campanulids</taxon>
        <taxon>Asterales</taxon>
        <taxon>Asteraceae</taxon>
        <taxon>Asteroideae</taxon>
        <taxon>Heliantheae alliance</taxon>
        <taxon>Heliantheae</taxon>
        <taxon>Ambrosia</taxon>
    </lineage>
</organism>
<sequence>RRPTSLVVVVYNSGGGRDEPSGVRFGKVTLKYIKSEKAAVMALLTSGKFTVLWVVVVKSLRFTIKGSKETTTTWSWTCWGI</sequence>
<protein>
    <submittedName>
        <fullName evidence="2">Uncharacterized protein</fullName>
    </submittedName>
</protein>
<keyword evidence="1" id="KW-0472">Membrane</keyword>
<accession>A0AAD5DED7</accession>
<dbReference type="AlphaFoldDB" id="A0AAD5DED7"/>
<proteinExistence type="predicted"/>
<dbReference type="Proteomes" id="UP001206925">
    <property type="component" value="Unassembled WGS sequence"/>
</dbReference>
<feature type="transmembrane region" description="Helical" evidence="1">
    <location>
        <begin position="38"/>
        <end position="57"/>
    </location>
</feature>
<evidence type="ECO:0000256" key="1">
    <source>
        <dbReference type="SAM" id="Phobius"/>
    </source>
</evidence>
<gene>
    <name evidence="2" type="ORF">M8C21_008830</name>
</gene>